<gene>
    <name evidence="1" type="ORF">EG68_00962</name>
</gene>
<dbReference type="AlphaFoldDB" id="A0A8S9Z2V8"/>
<comment type="caution">
    <text evidence="1">The sequence shown here is derived from an EMBL/GenBank/DDBJ whole genome shotgun (WGS) entry which is preliminary data.</text>
</comment>
<evidence type="ECO:0000313" key="1">
    <source>
        <dbReference type="EMBL" id="KAF7261765.1"/>
    </source>
</evidence>
<evidence type="ECO:0000313" key="2">
    <source>
        <dbReference type="Proteomes" id="UP000822476"/>
    </source>
</evidence>
<proteinExistence type="predicted"/>
<reference evidence="1" key="1">
    <citation type="submission" date="2019-07" db="EMBL/GenBank/DDBJ databases">
        <title>Annotation for the trematode Paragonimus miyazaki's.</title>
        <authorList>
            <person name="Choi Y.-J."/>
        </authorList>
    </citation>
    <scope>NUCLEOTIDE SEQUENCE</scope>
    <source>
        <strain evidence="1">Japan</strain>
    </source>
</reference>
<keyword evidence="2" id="KW-1185">Reference proteome</keyword>
<dbReference type="OrthoDB" id="10350942at2759"/>
<dbReference type="EMBL" id="JTDE01000266">
    <property type="protein sequence ID" value="KAF7261765.1"/>
    <property type="molecule type" value="Genomic_DNA"/>
</dbReference>
<name>A0A8S9Z2V8_9TREM</name>
<protein>
    <submittedName>
        <fullName evidence="1">Uncharacterized protein</fullName>
    </submittedName>
</protein>
<organism evidence="1 2">
    <name type="scientific">Paragonimus skrjabini miyazakii</name>
    <dbReference type="NCBI Taxonomy" id="59628"/>
    <lineage>
        <taxon>Eukaryota</taxon>
        <taxon>Metazoa</taxon>
        <taxon>Spiralia</taxon>
        <taxon>Lophotrochozoa</taxon>
        <taxon>Platyhelminthes</taxon>
        <taxon>Trematoda</taxon>
        <taxon>Digenea</taxon>
        <taxon>Plagiorchiida</taxon>
        <taxon>Troglotremata</taxon>
        <taxon>Troglotrematidae</taxon>
        <taxon>Paragonimus</taxon>
    </lineage>
</organism>
<sequence>YINTNKRRYTLTDQRLTGNGFNTQKLKVRFHYIKICTKNDQQTNRSQRSPFHRFVRNRVHQGLLAIYGTDPKADFMINTVSDIYINGTVYHHKEPMQWDRSLSSKSSHLFLLLEENLCLTNKVALTRNATLYRTWHSCVLQEAVQGSVLALTRVRFEQTSMTLRPKEVRKLIWDLLTEFAQRFGSKNVHYYGGIVSVEGTASNRALSAGMIFWFGLLTSCQFLYGNGV</sequence>
<feature type="non-terminal residue" evidence="1">
    <location>
        <position position="228"/>
    </location>
</feature>
<accession>A0A8S9Z2V8</accession>
<dbReference type="Proteomes" id="UP000822476">
    <property type="component" value="Unassembled WGS sequence"/>
</dbReference>